<gene>
    <name evidence="3" type="ORF">K8V91_07285</name>
</gene>
<dbReference type="Pfam" id="PF01076">
    <property type="entry name" value="Mob_Pre"/>
    <property type="match status" value="1"/>
</dbReference>
<sequence length="338" mass="40934">MLHHNARDVDMKNNIYMNHANKCINSDYTEYNQTYYYNQDEEKFIKCTDIHQIYNSLSKRLENVKRPLRRDAVVLRSLILQLDPAWYEEHWNEEEREYSYDCMLAWACETFGEKNIISFSIHEDETNPHIHVSFCPVTQDGRLSQKDFIDKNKLKLQHRSLREYMTEKGFEIEMKNRKPGKYARRMSVEEYKDFAELQSEHENLDSAFRYAVEQQTLLDQRKTNLDTRENRLKSKEENFRKRIQEFLEDAKSYQRNVTELAQEYWTQPDADDFAIHFMKSMVNKKTGVSFYDLYQNELKKETIRVKKELEKRNVLLDKFSEIARKAKENDYSTEIQFY</sequence>
<dbReference type="Gene3D" id="3.30.930.30">
    <property type="match status" value="1"/>
</dbReference>
<comment type="similarity">
    <text evidence="1">Belongs to the plasmid mobilization pre family.</text>
</comment>
<dbReference type="CDD" id="cd17242">
    <property type="entry name" value="MobM_relaxase"/>
    <property type="match status" value="1"/>
</dbReference>
<proteinExistence type="inferred from homology"/>
<dbReference type="AlphaFoldDB" id="A0A921GCD0"/>
<name>A0A921GCD0_9FIRM</name>
<dbReference type="GO" id="GO:0006310">
    <property type="term" value="P:DNA recombination"/>
    <property type="evidence" value="ECO:0007669"/>
    <property type="project" value="InterPro"/>
</dbReference>
<keyword evidence="2" id="KW-0175">Coiled coil</keyword>
<dbReference type="Proteomes" id="UP000749320">
    <property type="component" value="Unassembled WGS sequence"/>
</dbReference>
<feature type="coiled-coil region" evidence="2">
    <location>
        <begin position="218"/>
        <end position="263"/>
    </location>
</feature>
<dbReference type="InterPro" id="IPR001668">
    <property type="entry name" value="Mob_Pre"/>
</dbReference>
<protein>
    <submittedName>
        <fullName evidence="3">Plasmid recombination protein</fullName>
    </submittedName>
</protein>
<dbReference type="GO" id="GO:0003677">
    <property type="term" value="F:DNA binding"/>
    <property type="evidence" value="ECO:0007669"/>
    <property type="project" value="InterPro"/>
</dbReference>
<evidence type="ECO:0000256" key="2">
    <source>
        <dbReference type="SAM" id="Coils"/>
    </source>
</evidence>
<comment type="caution">
    <text evidence="3">The sequence shown here is derived from an EMBL/GenBank/DDBJ whole genome shotgun (WGS) entry which is preliminary data.</text>
</comment>
<reference evidence="3" key="2">
    <citation type="submission" date="2021-09" db="EMBL/GenBank/DDBJ databases">
        <authorList>
            <person name="Gilroy R."/>
        </authorList>
    </citation>
    <scope>NUCLEOTIDE SEQUENCE</scope>
    <source>
        <strain evidence="3">CHK193-16274</strain>
    </source>
</reference>
<dbReference type="EMBL" id="DYWV01000241">
    <property type="protein sequence ID" value="HJF40710.1"/>
    <property type="molecule type" value="Genomic_DNA"/>
</dbReference>
<evidence type="ECO:0000313" key="3">
    <source>
        <dbReference type="EMBL" id="HJF40710.1"/>
    </source>
</evidence>
<evidence type="ECO:0000313" key="4">
    <source>
        <dbReference type="Proteomes" id="UP000749320"/>
    </source>
</evidence>
<organism evidence="3 4">
    <name type="scientific">Thomasclavelia spiroformis</name>
    <dbReference type="NCBI Taxonomy" id="29348"/>
    <lineage>
        <taxon>Bacteria</taxon>
        <taxon>Bacillati</taxon>
        <taxon>Bacillota</taxon>
        <taxon>Erysipelotrichia</taxon>
        <taxon>Erysipelotrichales</taxon>
        <taxon>Coprobacillaceae</taxon>
        <taxon>Thomasclavelia</taxon>
    </lineage>
</organism>
<accession>A0A921GCD0</accession>
<evidence type="ECO:0000256" key="1">
    <source>
        <dbReference type="ARBA" id="ARBA00010657"/>
    </source>
</evidence>
<reference evidence="3" key="1">
    <citation type="journal article" date="2021" name="PeerJ">
        <title>Extensive microbial diversity within the chicken gut microbiome revealed by metagenomics and culture.</title>
        <authorList>
            <person name="Gilroy R."/>
            <person name="Ravi A."/>
            <person name="Getino M."/>
            <person name="Pursley I."/>
            <person name="Horton D.L."/>
            <person name="Alikhan N.F."/>
            <person name="Baker D."/>
            <person name="Gharbi K."/>
            <person name="Hall N."/>
            <person name="Watson M."/>
            <person name="Adriaenssens E.M."/>
            <person name="Foster-Nyarko E."/>
            <person name="Jarju S."/>
            <person name="Secka A."/>
            <person name="Antonio M."/>
            <person name="Oren A."/>
            <person name="Chaudhuri R.R."/>
            <person name="La Ragione R."/>
            <person name="Hildebrand F."/>
            <person name="Pallen M.J."/>
        </authorList>
    </citation>
    <scope>NUCLEOTIDE SEQUENCE</scope>
    <source>
        <strain evidence="3">CHK193-16274</strain>
    </source>
</reference>